<reference evidence="1 2" key="1">
    <citation type="submission" date="2020-02" db="EMBL/GenBank/DDBJ databases">
        <title>Genome sequence of Roseobacter ponti.</title>
        <authorList>
            <person name="Hollensteiner J."/>
            <person name="Schneider D."/>
            <person name="Poehlein A."/>
            <person name="Daniel R."/>
        </authorList>
    </citation>
    <scope>NUCLEOTIDE SEQUENCE [LARGE SCALE GENOMIC DNA]</scope>
    <source>
        <strain evidence="1 2">DSM 106830</strain>
    </source>
</reference>
<name>A0A858SUJ9_9RHOB</name>
<accession>A0A858SUJ9</accession>
<dbReference type="NCBIfam" id="TIGR02216">
    <property type="entry name" value="phage_TIGR02216"/>
    <property type="match status" value="1"/>
</dbReference>
<dbReference type="Pfam" id="PF09550">
    <property type="entry name" value="Phage_TAC_6"/>
    <property type="match status" value="1"/>
</dbReference>
<dbReference type="Proteomes" id="UP000503308">
    <property type="component" value="Chromosome"/>
</dbReference>
<dbReference type="RefSeq" id="WP_169640719.1">
    <property type="nucleotide sequence ID" value="NZ_CP048788.1"/>
</dbReference>
<dbReference type="InterPro" id="IPR011739">
    <property type="entry name" value="GTA_rcc01693"/>
</dbReference>
<dbReference type="AlphaFoldDB" id="A0A858SUJ9"/>
<sequence length="69" mass="7467">MTGLDWSALLRAGVQGLGLKPAEFWDLTPAELQLMLGDRGTTGPLLSDGLEALMQTWPDDLKEDHSDDG</sequence>
<keyword evidence="2" id="KW-1185">Reference proteome</keyword>
<proteinExistence type="predicted"/>
<organism evidence="1 2">
    <name type="scientific">Roseobacter ponti</name>
    <dbReference type="NCBI Taxonomy" id="1891787"/>
    <lineage>
        <taxon>Bacteria</taxon>
        <taxon>Pseudomonadati</taxon>
        <taxon>Pseudomonadota</taxon>
        <taxon>Alphaproteobacteria</taxon>
        <taxon>Rhodobacterales</taxon>
        <taxon>Roseobacteraceae</taxon>
        <taxon>Roseobacter</taxon>
    </lineage>
</organism>
<gene>
    <name evidence="1" type="ORF">G3256_10175</name>
</gene>
<dbReference type="KEGG" id="rpon:G3256_10175"/>
<dbReference type="EMBL" id="CP048788">
    <property type="protein sequence ID" value="QJF51502.1"/>
    <property type="molecule type" value="Genomic_DNA"/>
</dbReference>
<protein>
    <submittedName>
        <fullName evidence="1">Phage tail assembly chaperone</fullName>
    </submittedName>
</protein>
<dbReference type="InterPro" id="IPR019056">
    <property type="entry name" value="Phage_TAC_6"/>
</dbReference>
<evidence type="ECO:0000313" key="1">
    <source>
        <dbReference type="EMBL" id="QJF51502.1"/>
    </source>
</evidence>
<evidence type="ECO:0000313" key="2">
    <source>
        <dbReference type="Proteomes" id="UP000503308"/>
    </source>
</evidence>